<evidence type="ECO:0000313" key="9">
    <source>
        <dbReference type="Proteomes" id="UP001595685"/>
    </source>
</evidence>
<evidence type="ECO:0000256" key="6">
    <source>
        <dbReference type="SAM" id="Phobius"/>
    </source>
</evidence>
<dbReference type="Gene3D" id="1.20.1250.20">
    <property type="entry name" value="MFS general substrate transporter like domains"/>
    <property type="match status" value="1"/>
</dbReference>
<name>A0ABV7WFZ7_9MICO</name>
<sequence length="427" mass="41807">MTSAGMAPRPRGDLALLTAARLLTVAGSSATTVTVVLVAEPLGPWSLALALGAELLAAVVAAPVAGLLVDRYPARRLLVLACLAQAVAVGLGSTATGSLPALVGMLVVVGAGQALVAPAVQALVPWVVGEERAGRGYSAVAVAGNVGFLVGLPLGGLAVGVLGAGTALRLDAASFVLEAGLVALLRARRVPVRAAQEDGGPRSGAVGSGDRAGRADEVLAGVRWLRGDRVLLLCTVGLAVSLVCVTSVNVAEVFVVVDLLGASETVYGAVAAAWAASSLVASWAAGRLRTSGATARALLGSCVLLGAGLVVASLGGFRLELAWVVVGWVVAGAGNGVAVVASSSLVRARTPDDRRGRVFAALGVLYQGANVSSLLLGAALVGLVGAAGTLALAGAVAVLVGTGFLLLLAGGGPVDEPEGVTAAPARP</sequence>
<feature type="domain" description="Major facilitator superfamily (MFS) profile" evidence="7">
    <location>
        <begin position="230"/>
        <end position="427"/>
    </location>
</feature>
<evidence type="ECO:0000256" key="3">
    <source>
        <dbReference type="ARBA" id="ARBA00022692"/>
    </source>
</evidence>
<evidence type="ECO:0000256" key="5">
    <source>
        <dbReference type="ARBA" id="ARBA00023136"/>
    </source>
</evidence>
<dbReference type="Pfam" id="PF07690">
    <property type="entry name" value="MFS_1"/>
    <property type="match status" value="1"/>
</dbReference>
<evidence type="ECO:0000256" key="2">
    <source>
        <dbReference type="ARBA" id="ARBA00022475"/>
    </source>
</evidence>
<proteinExistence type="predicted"/>
<feature type="transmembrane region" description="Helical" evidence="6">
    <location>
        <begin position="140"/>
        <end position="161"/>
    </location>
</feature>
<feature type="transmembrane region" description="Helical" evidence="6">
    <location>
        <begin position="297"/>
        <end position="315"/>
    </location>
</feature>
<feature type="domain" description="Major facilitator superfamily (MFS) profile" evidence="7">
    <location>
        <begin position="1"/>
        <end position="190"/>
    </location>
</feature>
<accession>A0ABV7WFZ7</accession>
<dbReference type="PANTHER" id="PTHR23513">
    <property type="entry name" value="INTEGRAL MEMBRANE EFFLUX PROTEIN-RELATED"/>
    <property type="match status" value="1"/>
</dbReference>
<keyword evidence="9" id="KW-1185">Reference proteome</keyword>
<keyword evidence="3 6" id="KW-0812">Transmembrane</keyword>
<feature type="transmembrane region" description="Helical" evidence="6">
    <location>
        <begin position="230"/>
        <end position="254"/>
    </location>
</feature>
<keyword evidence="5 6" id="KW-0472">Membrane</keyword>
<reference evidence="9" key="1">
    <citation type="journal article" date="2019" name="Int. J. Syst. Evol. Microbiol.">
        <title>The Global Catalogue of Microorganisms (GCM) 10K type strain sequencing project: providing services to taxonomists for standard genome sequencing and annotation.</title>
        <authorList>
            <consortium name="The Broad Institute Genomics Platform"/>
            <consortium name="The Broad Institute Genome Sequencing Center for Infectious Disease"/>
            <person name="Wu L."/>
            <person name="Ma J."/>
        </authorList>
    </citation>
    <scope>NUCLEOTIDE SEQUENCE [LARGE SCALE GENOMIC DNA]</scope>
    <source>
        <strain evidence="9">NCAIM B.02333</strain>
    </source>
</reference>
<evidence type="ECO:0000256" key="4">
    <source>
        <dbReference type="ARBA" id="ARBA00022989"/>
    </source>
</evidence>
<dbReference type="Proteomes" id="UP001595685">
    <property type="component" value="Unassembled WGS sequence"/>
</dbReference>
<dbReference type="InterPro" id="IPR011701">
    <property type="entry name" value="MFS"/>
</dbReference>
<dbReference type="InterPro" id="IPR020846">
    <property type="entry name" value="MFS_dom"/>
</dbReference>
<dbReference type="InterPro" id="IPR036259">
    <property type="entry name" value="MFS_trans_sf"/>
</dbReference>
<comment type="subcellular location">
    <subcellularLocation>
        <location evidence="1">Cell membrane</location>
        <topology evidence="1">Multi-pass membrane protein</topology>
    </subcellularLocation>
</comment>
<keyword evidence="2" id="KW-1003">Cell membrane</keyword>
<evidence type="ECO:0000259" key="7">
    <source>
        <dbReference type="PROSITE" id="PS50850"/>
    </source>
</evidence>
<feature type="transmembrane region" description="Helical" evidence="6">
    <location>
        <begin position="167"/>
        <end position="185"/>
    </location>
</feature>
<organism evidence="8 9">
    <name type="scientific">Aquipuribacter hungaricus</name>
    <dbReference type="NCBI Taxonomy" id="545624"/>
    <lineage>
        <taxon>Bacteria</taxon>
        <taxon>Bacillati</taxon>
        <taxon>Actinomycetota</taxon>
        <taxon>Actinomycetes</taxon>
        <taxon>Micrococcales</taxon>
        <taxon>Intrasporangiaceae</taxon>
        <taxon>Aquipuribacter</taxon>
    </lineage>
</organism>
<dbReference type="PROSITE" id="PS50850">
    <property type="entry name" value="MFS"/>
    <property type="match status" value="2"/>
</dbReference>
<feature type="transmembrane region" description="Helical" evidence="6">
    <location>
        <begin position="358"/>
        <end position="384"/>
    </location>
</feature>
<dbReference type="RefSeq" id="WP_340293196.1">
    <property type="nucleotide sequence ID" value="NZ_JBBEOI010000099.1"/>
</dbReference>
<feature type="transmembrane region" description="Helical" evidence="6">
    <location>
        <begin position="46"/>
        <end position="69"/>
    </location>
</feature>
<keyword evidence="4 6" id="KW-1133">Transmembrane helix</keyword>
<dbReference type="EMBL" id="JBHRWW010000004">
    <property type="protein sequence ID" value="MFC3688279.1"/>
    <property type="molecule type" value="Genomic_DNA"/>
</dbReference>
<protein>
    <submittedName>
        <fullName evidence="8">MFS transporter</fullName>
    </submittedName>
</protein>
<dbReference type="PANTHER" id="PTHR23513:SF11">
    <property type="entry name" value="STAPHYLOFERRIN A TRANSPORTER"/>
    <property type="match status" value="1"/>
</dbReference>
<evidence type="ECO:0000313" key="8">
    <source>
        <dbReference type="EMBL" id="MFC3688279.1"/>
    </source>
</evidence>
<feature type="transmembrane region" description="Helical" evidence="6">
    <location>
        <begin position="321"/>
        <end position="346"/>
    </location>
</feature>
<feature type="transmembrane region" description="Helical" evidence="6">
    <location>
        <begin position="266"/>
        <end position="285"/>
    </location>
</feature>
<gene>
    <name evidence="8" type="ORF">ACFOLH_07995</name>
</gene>
<feature type="transmembrane region" description="Helical" evidence="6">
    <location>
        <begin position="390"/>
        <end position="409"/>
    </location>
</feature>
<dbReference type="SUPFAM" id="SSF103473">
    <property type="entry name" value="MFS general substrate transporter"/>
    <property type="match status" value="1"/>
</dbReference>
<evidence type="ECO:0000256" key="1">
    <source>
        <dbReference type="ARBA" id="ARBA00004651"/>
    </source>
</evidence>
<feature type="transmembrane region" description="Helical" evidence="6">
    <location>
        <begin position="101"/>
        <end position="128"/>
    </location>
</feature>
<comment type="caution">
    <text evidence="8">The sequence shown here is derived from an EMBL/GenBank/DDBJ whole genome shotgun (WGS) entry which is preliminary data.</text>
</comment>
<feature type="transmembrane region" description="Helical" evidence="6">
    <location>
        <begin position="76"/>
        <end position="95"/>
    </location>
</feature>